<name>Q8EPN5_OCEIH</name>
<dbReference type="PIRSF" id="PIRSF001563">
    <property type="entry name" value="Folylpolyglu_synth"/>
    <property type="match status" value="1"/>
</dbReference>
<proteinExistence type="inferred from homology"/>
<dbReference type="RefSeq" id="WP_011066453.1">
    <property type="nucleotide sequence ID" value="NC_004193.1"/>
</dbReference>
<evidence type="ECO:0000313" key="15">
    <source>
        <dbReference type="Proteomes" id="UP000000822"/>
    </source>
</evidence>
<dbReference type="GO" id="GO:0005524">
    <property type="term" value="F:ATP binding"/>
    <property type="evidence" value="ECO:0007669"/>
    <property type="project" value="UniProtKB-KW"/>
</dbReference>
<dbReference type="Pfam" id="PF02875">
    <property type="entry name" value="Mur_ligase_C"/>
    <property type="match status" value="1"/>
</dbReference>
<evidence type="ECO:0000256" key="9">
    <source>
        <dbReference type="ARBA" id="ARBA00030592"/>
    </source>
</evidence>
<evidence type="ECO:0000256" key="4">
    <source>
        <dbReference type="ARBA" id="ARBA00022598"/>
    </source>
</evidence>
<dbReference type="HOGENOM" id="CLU_015869_1_1_9"/>
<dbReference type="EC" id="6.3.2.17" evidence="3"/>
<evidence type="ECO:0000256" key="11">
    <source>
        <dbReference type="PIRNR" id="PIRNR001563"/>
    </source>
</evidence>
<dbReference type="STRING" id="221109.gene:10734304"/>
<dbReference type="GO" id="GO:0046872">
    <property type="term" value="F:metal ion binding"/>
    <property type="evidence" value="ECO:0007669"/>
    <property type="project" value="UniProtKB-KW"/>
</dbReference>
<dbReference type="InterPro" id="IPR036615">
    <property type="entry name" value="Mur_ligase_C_dom_sf"/>
</dbReference>
<evidence type="ECO:0000256" key="2">
    <source>
        <dbReference type="ARBA" id="ARBA00008276"/>
    </source>
</evidence>
<evidence type="ECO:0000256" key="7">
    <source>
        <dbReference type="ARBA" id="ARBA00022840"/>
    </source>
</evidence>
<keyword evidence="7 11" id="KW-0067">ATP-binding</keyword>
<sequence>MLFEQIEQYFNNRETIGVQPGLERVKELLKFVDYPDKDLPTIHIAGTNGKGSTSQFIQSALIANDYKVGSFTSPSFYGIRGFIQMNNEPVSEKVFSQAFQKMLPAIEMLDKDGNSPSNFEILTVLSFVCFENNVDIAVVEAGMGGMWDTTNVISPIVTVITTISYDHTALLGETLVEIAEQKAGIIKPLIPMITGVNGTAYDIIEKKTEEMNSPLFVLDKDFTYESITMNHFKFNISNQQFDIDLDMNGKHQHYNASIALYVLHILHEQGWQLTEDKIIKGVEQARLPGRLEKIHSNPSIIVDGAHNMEGIHSLIDTIKRQDSKSGHHILFAAFKDKDVRNMINCLQSDLSNVNVTTFDHVRAPSFEELEQLETKQPKRIVYDWKKYLETIFENKDECYYITGSLHFISLVKQYVNDLQRNMLNDS</sequence>
<dbReference type="NCBIfam" id="TIGR01499">
    <property type="entry name" value="folC"/>
    <property type="match status" value="1"/>
</dbReference>
<dbReference type="Gene3D" id="3.90.190.20">
    <property type="entry name" value="Mur ligase, C-terminal domain"/>
    <property type="match status" value="1"/>
</dbReference>
<comment type="cofactor">
    <cofactor evidence="1">
        <name>Mg(2+)</name>
        <dbReference type="ChEBI" id="CHEBI:18420"/>
    </cofactor>
</comment>
<dbReference type="InterPro" id="IPR036565">
    <property type="entry name" value="Mur-like_cat_sf"/>
</dbReference>
<keyword evidence="5" id="KW-0479">Metal-binding</keyword>
<dbReference type="OrthoDB" id="9809356at2"/>
<evidence type="ECO:0000313" key="14">
    <source>
        <dbReference type="EMBL" id="BAC14014.1"/>
    </source>
</evidence>
<evidence type="ECO:0000259" key="13">
    <source>
        <dbReference type="Pfam" id="PF08245"/>
    </source>
</evidence>
<dbReference type="GO" id="GO:0008841">
    <property type="term" value="F:dihydrofolate synthase activity"/>
    <property type="evidence" value="ECO:0007669"/>
    <property type="project" value="TreeGrafter"/>
</dbReference>
<evidence type="ECO:0000256" key="3">
    <source>
        <dbReference type="ARBA" id="ARBA00013025"/>
    </source>
</evidence>
<dbReference type="PANTHER" id="PTHR11136">
    <property type="entry name" value="FOLYLPOLYGLUTAMATE SYNTHASE-RELATED"/>
    <property type="match status" value="1"/>
</dbReference>
<dbReference type="SUPFAM" id="SSF53244">
    <property type="entry name" value="MurD-like peptide ligases, peptide-binding domain"/>
    <property type="match status" value="1"/>
</dbReference>
<dbReference type="InterPro" id="IPR018109">
    <property type="entry name" value="Folylpolyglutamate_synth_CS"/>
</dbReference>
<keyword evidence="8" id="KW-0460">Magnesium</keyword>
<protein>
    <recommendedName>
        <fullName evidence="3">tetrahydrofolate synthase</fullName>
        <ecNumber evidence="3">6.3.2.17</ecNumber>
    </recommendedName>
    <alternativeName>
        <fullName evidence="9">Tetrahydrofolylpolyglutamate synthase</fullName>
    </alternativeName>
</protein>
<dbReference type="InterPro" id="IPR013221">
    <property type="entry name" value="Mur_ligase_cen"/>
</dbReference>
<accession>Q8EPN5</accession>
<dbReference type="SUPFAM" id="SSF53623">
    <property type="entry name" value="MurD-like peptide ligases, catalytic domain"/>
    <property type="match status" value="1"/>
</dbReference>
<evidence type="ECO:0000256" key="10">
    <source>
        <dbReference type="ARBA" id="ARBA00047493"/>
    </source>
</evidence>
<feature type="domain" description="Mur ligase central" evidence="13">
    <location>
        <begin position="44"/>
        <end position="262"/>
    </location>
</feature>
<dbReference type="PhylomeDB" id="Q8EPN5"/>
<evidence type="ECO:0000256" key="5">
    <source>
        <dbReference type="ARBA" id="ARBA00022723"/>
    </source>
</evidence>
<comment type="catalytic activity">
    <reaction evidence="10">
        <text>(6S)-5,6,7,8-tetrahydrofolyl-(gamma-L-Glu)(n) + L-glutamate + ATP = (6S)-5,6,7,8-tetrahydrofolyl-(gamma-L-Glu)(n+1) + ADP + phosphate + H(+)</text>
        <dbReference type="Rhea" id="RHEA:10580"/>
        <dbReference type="Rhea" id="RHEA-COMP:14738"/>
        <dbReference type="Rhea" id="RHEA-COMP:14740"/>
        <dbReference type="ChEBI" id="CHEBI:15378"/>
        <dbReference type="ChEBI" id="CHEBI:29985"/>
        <dbReference type="ChEBI" id="CHEBI:30616"/>
        <dbReference type="ChEBI" id="CHEBI:43474"/>
        <dbReference type="ChEBI" id="CHEBI:141005"/>
        <dbReference type="ChEBI" id="CHEBI:456216"/>
        <dbReference type="EC" id="6.3.2.17"/>
    </reaction>
</comment>
<gene>
    <name evidence="14" type="primary">folC</name>
</gene>
<dbReference type="Gene3D" id="3.40.1190.10">
    <property type="entry name" value="Mur-like, catalytic domain"/>
    <property type="match status" value="1"/>
</dbReference>
<dbReference type="InterPro" id="IPR001645">
    <property type="entry name" value="Folylpolyglutamate_synth"/>
</dbReference>
<dbReference type="GO" id="GO:0005737">
    <property type="term" value="C:cytoplasm"/>
    <property type="evidence" value="ECO:0007669"/>
    <property type="project" value="TreeGrafter"/>
</dbReference>
<dbReference type="GO" id="GO:0004326">
    <property type="term" value="F:tetrahydrofolylpolyglutamate synthase activity"/>
    <property type="evidence" value="ECO:0007669"/>
    <property type="project" value="UniProtKB-EC"/>
</dbReference>
<comment type="similarity">
    <text evidence="2 11">Belongs to the folylpolyglutamate synthase family.</text>
</comment>
<reference evidence="14 15" key="1">
    <citation type="journal article" date="2001" name="FEMS Microbiol. Lett.">
        <title>Oceanobacillus iheyensis gen. nov., sp. nov., a deep-sea extremely halotolerant and alkaliphilic species isolated from a depth of 1050 m on the Iheya Ridge.</title>
        <authorList>
            <person name="Lu J."/>
            <person name="Nogi Y."/>
            <person name="Takami H."/>
        </authorList>
    </citation>
    <scope>NUCLEOTIDE SEQUENCE [LARGE SCALE GENOMIC DNA]</scope>
    <source>
        <strain evidence="15">DSM 14371 / CIP 107618 / JCM 11309 / KCTC 3954 / HTE831</strain>
    </source>
</reference>
<evidence type="ECO:0000259" key="12">
    <source>
        <dbReference type="Pfam" id="PF02875"/>
    </source>
</evidence>
<keyword evidence="15" id="KW-1185">Reference proteome</keyword>
<keyword evidence="6 11" id="KW-0547">Nucleotide-binding</keyword>
<dbReference type="FunFam" id="3.40.1190.10:FF:000011">
    <property type="entry name" value="Folylpolyglutamate synthase/dihydrofolate synthase"/>
    <property type="match status" value="1"/>
</dbReference>
<dbReference type="KEGG" id="oih:OB2058"/>
<dbReference type="InterPro" id="IPR004101">
    <property type="entry name" value="Mur_ligase_C"/>
</dbReference>
<evidence type="ECO:0000256" key="6">
    <source>
        <dbReference type="ARBA" id="ARBA00022741"/>
    </source>
</evidence>
<dbReference type="Proteomes" id="UP000000822">
    <property type="component" value="Chromosome"/>
</dbReference>
<organism evidence="14 15">
    <name type="scientific">Oceanobacillus iheyensis (strain DSM 14371 / CIP 107618 / JCM 11309 / KCTC 3954 / HTE831)</name>
    <dbReference type="NCBI Taxonomy" id="221109"/>
    <lineage>
        <taxon>Bacteria</taxon>
        <taxon>Bacillati</taxon>
        <taxon>Bacillota</taxon>
        <taxon>Bacilli</taxon>
        <taxon>Bacillales</taxon>
        <taxon>Bacillaceae</taxon>
        <taxon>Oceanobacillus</taxon>
    </lineage>
</organism>
<dbReference type="eggNOG" id="COG0285">
    <property type="taxonomic scope" value="Bacteria"/>
</dbReference>
<dbReference type="PROSITE" id="PS01012">
    <property type="entry name" value="FOLYLPOLYGLU_SYNT_2"/>
    <property type="match status" value="1"/>
</dbReference>
<dbReference type="PANTHER" id="PTHR11136:SF0">
    <property type="entry name" value="DIHYDROFOLATE SYNTHETASE-RELATED"/>
    <property type="match status" value="1"/>
</dbReference>
<evidence type="ECO:0000256" key="1">
    <source>
        <dbReference type="ARBA" id="ARBA00001946"/>
    </source>
</evidence>
<evidence type="ECO:0000256" key="8">
    <source>
        <dbReference type="ARBA" id="ARBA00022842"/>
    </source>
</evidence>
<reference evidence="14 15" key="2">
    <citation type="journal article" date="2002" name="Nucleic Acids Res.">
        <title>Genome sequence of Oceanobacillus iheyensis isolated from the Iheya Ridge and its unexpected adaptive capabilities to extreme environments.</title>
        <authorList>
            <person name="Takami H."/>
            <person name="Takaki Y."/>
            <person name="Uchiyama I."/>
        </authorList>
    </citation>
    <scope>NUCLEOTIDE SEQUENCE [LARGE SCALE GENOMIC DNA]</scope>
    <source>
        <strain evidence="15">DSM 14371 / CIP 107618 / JCM 11309 / KCTC 3954 / HTE831</strain>
    </source>
</reference>
<dbReference type="Pfam" id="PF08245">
    <property type="entry name" value="Mur_ligase_M"/>
    <property type="match status" value="1"/>
</dbReference>
<feature type="domain" description="Mur ligase C-terminal" evidence="12">
    <location>
        <begin position="289"/>
        <end position="373"/>
    </location>
</feature>
<dbReference type="AlphaFoldDB" id="Q8EPN5"/>
<keyword evidence="4 11" id="KW-0436">Ligase</keyword>
<dbReference type="EMBL" id="BA000028">
    <property type="protein sequence ID" value="BAC14014.1"/>
    <property type="molecule type" value="Genomic_DNA"/>
</dbReference>